<proteinExistence type="predicted"/>
<dbReference type="SUPFAM" id="SSF52833">
    <property type="entry name" value="Thioredoxin-like"/>
    <property type="match status" value="1"/>
</dbReference>
<dbReference type="RefSeq" id="WP_115248886.1">
    <property type="nucleotide sequence ID" value="NZ_JBLOCS010000003.1"/>
</dbReference>
<evidence type="ECO:0000313" key="2">
    <source>
        <dbReference type="Proteomes" id="UP000255098"/>
    </source>
</evidence>
<dbReference type="Proteomes" id="UP000255098">
    <property type="component" value="Unassembled WGS sequence"/>
</dbReference>
<evidence type="ECO:0008006" key="3">
    <source>
        <dbReference type="Google" id="ProtNLM"/>
    </source>
</evidence>
<dbReference type="GeneID" id="300132736"/>
<dbReference type="EMBL" id="UGSP01000001">
    <property type="protein sequence ID" value="SUB23511.1"/>
    <property type="molecule type" value="Genomic_DNA"/>
</dbReference>
<accession>A0A379AQB9</accession>
<evidence type="ECO:0000313" key="1">
    <source>
        <dbReference type="EMBL" id="SUB23511.1"/>
    </source>
</evidence>
<keyword evidence="2" id="KW-1185">Reference proteome</keyword>
<reference evidence="1 2" key="1">
    <citation type="submission" date="2018-06" db="EMBL/GenBank/DDBJ databases">
        <authorList>
            <consortium name="Pathogen Informatics"/>
            <person name="Doyle S."/>
        </authorList>
    </citation>
    <scope>NUCLEOTIDE SEQUENCE [LARGE SCALE GENOMIC DNA]</scope>
    <source>
        <strain evidence="2">NCTC 11297</strain>
    </source>
</reference>
<dbReference type="CDD" id="cd02947">
    <property type="entry name" value="TRX_family"/>
    <property type="match status" value="1"/>
</dbReference>
<sequence>MNTATNLAQIEQEIIDNPLVLLLIKAPNCGVCTSVAQQLAPLLADKPEIFAMQANIADIPEMASRFHALTAPVVLMFYQQKEVERFARFVPIQELKERLDFWQNFAD</sequence>
<name>A0A379AQB9_AVIAV</name>
<dbReference type="Gene3D" id="3.40.30.10">
    <property type="entry name" value="Glutaredoxin"/>
    <property type="match status" value="1"/>
</dbReference>
<dbReference type="AlphaFoldDB" id="A0A379AQB9"/>
<protein>
    <recommendedName>
        <fullName evidence="3">Thioredoxin</fullName>
    </recommendedName>
</protein>
<organism evidence="1 2">
    <name type="scientific">Avibacterium avium</name>
    <name type="common">Pasteurella avium</name>
    <dbReference type="NCBI Taxonomy" id="751"/>
    <lineage>
        <taxon>Bacteria</taxon>
        <taxon>Pseudomonadati</taxon>
        <taxon>Pseudomonadota</taxon>
        <taxon>Gammaproteobacteria</taxon>
        <taxon>Pasteurellales</taxon>
        <taxon>Pasteurellaceae</taxon>
        <taxon>Avibacterium</taxon>
    </lineage>
</organism>
<dbReference type="InterPro" id="IPR036249">
    <property type="entry name" value="Thioredoxin-like_sf"/>
</dbReference>
<gene>
    <name evidence="1" type="ORF">NCTC11297_00516</name>
</gene>